<comment type="caution">
    <text evidence="5">The sequence shown here is derived from an EMBL/GenBank/DDBJ whole genome shotgun (WGS) entry which is preliminary data.</text>
</comment>
<dbReference type="PANTHER" id="PTHR45138:SF9">
    <property type="entry name" value="DIGUANYLATE CYCLASE DGCM-RELATED"/>
    <property type="match status" value="1"/>
</dbReference>
<dbReference type="SMART" id="SM00267">
    <property type="entry name" value="GGDEF"/>
    <property type="match status" value="1"/>
</dbReference>
<protein>
    <recommendedName>
        <fullName evidence="1">diguanylate cyclase</fullName>
        <ecNumber evidence="1">2.7.7.65</ecNumber>
    </recommendedName>
</protein>
<comment type="catalytic activity">
    <reaction evidence="2">
        <text>2 GTP = 3',3'-c-di-GMP + 2 diphosphate</text>
        <dbReference type="Rhea" id="RHEA:24898"/>
        <dbReference type="ChEBI" id="CHEBI:33019"/>
        <dbReference type="ChEBI" id="CHEBI:37565"/>
        <dbReference type="ChEBI" id="CHEBI:58805"/>
        <dbReference type="EC" id="2.7.7.65"/>
    </reaction>
</comment>
<dbReference type="EC" id="2.7.7.65" evidence="1"/>
<dbReference type="RefSeq" id="WP_132570563.1">
    <property type="nucleotide sequence ID" value="NZ_CBCSGL010000003.1"/>
</dbReference>
<dbReference type="OrthoDB" id="9813903at2"/>
<feature type="transmembrane region" description="Helical" evidence="3">
    <location>
        <begin position="6"/>
        <end position="26"/>
    </location>
</feature>
<dbReference type="InterPro" id="IPR029787">
    <property type="entry name" value="Nucleotide_cyclase"/>
</dbReference>
<feature type="domain" description="GGDEF" evidence="4">
    <location>
        <begin position="251"/>
        <end position="384"/>
    </location>
</feature>
<evidence type="ECO:0000256" key="1">
    <source>
        <dbReference type="ARBA" id="ARBA00012528"/>
    </source>
</evidence>
<keyword evidence="3" id="KW-0812">Transmembrane</keyword>
<name>A0A4R3VAP3_ROSSA</name>
<keyword evidence="3" id="KW-1133">Transmembrane helix</keyword>
<dbReference type="Pfam" id="PF00990">
    <property type="entry name" value="GGDEF"/>
    <property type="match status" value="1"/>
</dbReference>
<dbReference type="AlphaFoldDB" id="A0A4R3VAP3"/>
<dbReference type="InterPro" id="IPR000160">
    <property type="entry name" value="GGDEF_dom"/>
</dbReference>
<evidence type="ECO:0000256" key="2">
    <source>
        <dbReference type="ARBA" id="ARBA00034247"/>
    </source>
</evidence>
<dbReference type="NCBIfam" id="TIGR00254">
    <property type="entry name" value="GGDEF"/>
    <property type="match status" value="1"/>
</dbReference>
<dbReference type="Proteomes" id="UP000295110">
    <property type="component" value="Unassembled WGS sequence"/>
</dbReference>
<dbReference type="EMBL" id="SMBU01000006">
    <property type="protein sequence ID" value="TCV01101.1"/>
    <property type="molecule type" value="Genomic_DNA"/>
</dbReference>
<feature type="transmembrane region" description="Helical" evidence="3">
    <location>
        <begin position="38"/>
        <end position="56"/>
    </location>
</feature>
<reference evidence="5 6" key="1">
    <citation type="submission" date="2019-03" db="EMBL/GenBank/DDBJ databases">
        <title>Genomic Encyclopedia of Type Strains, Phase IV (KMG-IV): sequencing the most valuable type-strain genomes for metagenomic binning, comparative biology and taxonomic classification.</title>
        <authorList>
            <person name="Goeker M."/>
        </authorList>
    </citation>
    <scope>NUCLEOTIDE SEQUENCE [LARGE SCALE GENOMIC DNA]</scope>
    <source>
        <strain evidence="5 6">DSM 654</strain>
    </source>
</reference>
<dbReference type="CDD" id="cd01949">
    <property type="entry name" value="GGDEF"/>
    <property type="match status" value="1"/>
</dbReference>
<evidence type="ECO:0000259" key="4">
    <source>
        <dbReference type="PROSITE" id="PS50887"/>
    </source>
</evidence>
<dbReference type="Gene3D" id="3.30.70.270">
    <property type="match status" value="1"/>
</dbReference>
<dbReference type="GO" id="GO:0052621">
    <property type="term" value="F:diguanylate cyclase activity"/>
    <property type="evidence" value="ECO:0007669"/>
    <property type="project" value="UniProtKB-EC"/>
</dbReference>
<keyword evidence="6" id="KW-1185">Reference proteome</keyword>
<feature type="transmembrane region" description="Helical" evidence="3">
    <location>
        <begin position="150"/>
        <end position="173"/>
    </location>
</feature>
<feature type="transmembrane region" description="Helical" evidence="3">
    <location>
        <begin position="117"/>
        <end position="138"/>
    </location>
</feature>
<dbReference type="GO" id="GO:0043709">
    <property type="term" value="P:cell adhesion involved in single-species biofilm formation"/>
    <property type="evidence" value="ECO:0007669"/>
    <property type="project" value="TreeGrafter"/>
</dbReference>
<feature type="transmembrane region" description="Helical" evidence="3">
    <location>
        <begin position="62"/>
        <end position="82"/>
    </location>
</feature>
<feature type="transmembrane region" description="Helical" evidence="3">
    <location>
        <begin position="185"/>
        <end position="210"/>
    </location>
</feature>
<evidence type="ECO:0000256" key="3">
    <source>
        <dbReference type="SAM" id="Phobius"/>
    </source>
</evidence>
<organism evidence="5 6">
    <name type="scientific">Roseateles saccharophilus</name>
    <name type="common">Pseudomonas saccharophila</name>
    <dbReference type="NCBI Taxonomy" id="304"/>
    <lineage>
        <taxon>Bacteria</taxon>
        <taxon>Pseudomonadati</taxon>
        <taxon>Pseudomonadota</taxon>
        <taxon>Betaproteobacteria</taxon>
        <taxon>Burkholderiales</taxon>
        <taxon>Sphaerotilaceae</taxon>
        <taxon>Roseateles</taxon>
    </lineage>
</organism>
<dbReference type="PROSITE" id="PS50887">
    <property type="entry name" value="GGDEF"/>
    <property type="match status" value="1"/>
</dbReference>
<evidence type="ECO:0000313" key="6">
    <source>
        <dbReference type="Proteomes" id="UP000295110"/>
    </source>
</evidence>
<dbReference type="PANTHER" id="PTHR45138">
    <property type="entry name" value="REGULATORY COMPONENTS OF SENSORY TRANSDUCTION SYSTEM"/>
    <property type="match status" value="1"/>
</dbReference>
<proteinExistence type="predicted"/>
<dbReference type="GO" id="GO:1902201">
    <property type="term" value="P:negative regulation of bacterial-type flagellum-dependent cell motility"/>
    <property type="evidence" value="ECO:0007669"/>
    <property type="project" value="TreeGrafter"/>
</dbReference>
<evidence type="ECO:0000313" key="5">
    <source>
        <dbReference type="EMBL" id="TCV01101.1"/>
    </source>
</evidence>
<dbReference type="InterPro" id="IPR043128">
    <property type="entry name" value="Rev_trsase/Diguanyl_cyclase"/>
</dbReference>
<dbReference type="GO" id="GO:0005886">
    <property type="term" value="C:plasma membrane"/>
    <property type="evidence" value="ECO:0007669"/>
    <property type="project" value="TreeGrafter"/>
</dbReference>
<gene>
    <name evidence="5" type="ORF">EV671_100627</name>
</gene>
<dbReference type="FunFam" id="3.30.70.270:FF:000001">
    <property type="entry name" value="Diguanylate cyclase domain protein"/>
    <property type="match status" value="1"/>
</dbReference>
<dbReference type="InterPro" id="IPR050469">
    <property type="entry name" value="Diguanylate_Cyclase"/>
</dbReference>
<sequence length="396" mass="42424">MTLDVPTLVLLLVLGFGLLTLQLRLAGRGALNRGELRSLAWSGLAFCVGFACFALRPGLPAWLALLGGHWLLMLGLAGFASALFRHLLNRGLPAWHHGLLLVAALAVPGLLEASEPVRAAAVSAAMAALLLPATVVALRRGWRGELSFRIVALMLLLASLALWARVGFALWWLRVQPQPAGPWQAWSETLLMLAFMAVLAAGFGFVLASFERMASQMRQLASVDGLTGAMNHNTTVSLLAHALERGRREGQPVGFAMLDLDHFKRVNDEHGHVVGDQVLRAVAACARARLRGSDVLGRLGGEEFGLVLPATGIAGARHLADQVRRAVEALELPGDAGRTVRITLSAGVAEAARSDTPETLMHLADKALYQAKQQGRNRVVVADDWMRNSSLQSVVS</sequence>
<dbReference type="SUPFAM" id="SSF55073">
    <property type="entry name" value="Nucleotide cyclase"/>
    <property type="match status" value="1"/>
</dbReference>
<feature type="transmembrane region" description="Helical" evidence="3">
    <location>
        <begin position="94"/>
        <end position="111"/>
    </location>
</feature>
<accession>A0A4R3VAP3</accession>
<keyword evidence="3" id="KW-0472">Membrane</keyword>